<keyword evidence="2" id="KW-0472">Membrane</keyword>
<feature type="transmembrane region" description="Helical" evidence="2">
    <location>
        <begin position="108"/>
        <end position="131"/>
    </location>
</feature>
<feature type="region of interest" description="Disordered" evidence="1">
    <location>
        <begin position="339"/>
        <end position="359"/>
    </location>
</feature>
<accession>A0A8H5FFZ5</accession>
<dbReference type="OrthoDB" id="3263055at2759"/>
<feature type="compositionally biased region" description="Basic and acidic residues" evidence="1">
    <location>
        <begin position="348"/>
        <end position="359"/>
    </location>
</feature>
<keyword evidence="2" id="KW-0812">Transmembrane</keyword>
<name>A0A8H5FFZ5_9AGAR</name>
<feature type="transmembrane region" description="Helical" evidence="2">
    <location>
        <begin position="193"/>
        <end position="212"/>
    </location>
</feature>
<protein>
    <recommendedName>
        <fullName evidence="3">DUF6534 domain-containing protein</fullName>
    </recommendedName>
</protein>
<organism evidence="4 5">
    <name type="scientific">Tetrapyrgos nigripes</name>
    <dbReference type="NCBI Taxonomy" id="182062"/>
    <lineage>
        <taxon>Eukaryota</taxon>
        <taxon>Fungi</taxon>
        <taxon>Dikarya</taxon>
        <taxon>Basidiomycota</taxon>
        <taxon>Agaricomycotina</taxon>
        <taxon>Agaricomycetes</taxon>
        <taxon>Agaricomycetidae</taxon>
        <taxon>Agaricales</taxon>
        <taxon>Marasmiineae</taxon>
        <taxon>Marasmiaceae</taxon>
        <taxon>Tetrapyrgos</taxon>
    </lineage>
</organism>
<dbReference type="AlphaFoldDB" id="A0A8H5FFZ5"/>
<dbReference type="EMBL" id="JAACJM010000248">
    <property type="protein sequence ID" value="KAF5335038.1"/>
    <property type="molecule type" value="Genomic_DNA"/>
</dbReference>
<feature type="domain" description="DUF6534" evidence="3">
    <location>
        <begin position="195"/>
        <end position="277"/>
    </location>
</feature>
<dbReference type="Pfam" id="PF20152">
    <property type="entry name" value="DUF6534"/>
    <property type="match status" value="1"/>
</dbReference>
<gene>
    <name evidence="4" type="ORF">D9758_017437</name>
</gene>
<comment type="caution">
    <text evidence="4">The sequence shown here is derived from an EMBL/GenBank/DDBJ whole genome shotgun (WGS) entry which is preliminary data.</text>
</comment>
<evidence type="ECO:0000313" key="4">
    <source>
        <dbReference type="EMBL" id="KAF5335038.1"/>
    </source>
</evidence>
<feature type="transmembrane region" description="Helical" evidence="2">
    <location>
        <begin position="224"/>
        <end position="250"/>
    </location>
</feature>
<dbReference type="Proteomes" id="UP000559256">
    <property type="component" value="Unassembled WGS sequence"/>
</dbReference>
<reference evidence="4 5" key="1">
    <citation type="journal article" date="2020" name="ISME J.">
        <title>Uncovering the hidden diversity of litter-decomposition mechanisms in mushroom-forming fungi.</title>
        <authorList>
            <person name="Floudas D."/>
            <person name="Bentzer J."/>
            <person name="Ahren D."/>
            <person name="Johansson T."/>
            <person name="Persson P."/>
            <person name="Tunlid A."/>
        </authorList>
    </citation>
    <scope>NUCLEOTIDE SEQUENCE [LARGE SCALE GENOMIC DNA]</scope>
    <source>
        <strain evidence="4 5">CBS 291.85</strain>
    </source>
</reference>
<evidence type="ECO:0000313" key="5">
    <source>
        <dbReference type="Proteomes" id="UP000559256"/>
    </source>
</evidence>
<dbReference type="PANTHER" id="PTHR40465:SF1">
    <property type="entry name" value="DUF6534 DOMAIN-CONTAINING PROTEIN"/>
    <property type="match status" value="1"/>
</dbReference>
<dbReference type="InterPro" id="IPR045339">
    <property type="entry name" value="DUF6534"/>
</dbReference>
<feature type="transmembrane region" description="Helical" evidence="2">
    <location>
        <begin position="74"/>
        <end position="96"/>
    </location>
</feature>
<evidence type="ECO:0000256" key="1">
    <source>
        <dbReference type="SAM" id="MobiDB-lite"/>
    </source>
</evidence>
<feature type="transmembrane region" description="Helical" evidence="2">
    <location>
        <begin position="33"/>
        <end position="54"/>
    </location>
</feature>
<evidence type="ECO:0000259" key="3">
    <source>
        <dbReference type="Pfam" id="PF20152"/>
    </source>
</evidence>
<keyword evidence="5" id="KW-1185">Reference proteome</keyword>
<proteinExistence type="predicted"/>
<sequence>MDDVASHTASFTKIAGCVQAWTYWQSYSKKDPVMIKGMVLVMWILDTVHMGLIYGNGYDYMVTNFGDASILAVLINTIIIQLPFSAVMAAMTQSFYCWRLYKFSKGNWWLVVPLILLSTASFGNVIFSQLIALVSDVVVILCSDLYLLHCICITSQNVPGAGAPQGMHSKFLLNTSVKLQLTFLQTVNSLCNLFSTIADVAISVVMVIYLQFQKTGFERSNTLINRLILFTFNAGLPVSFCALMACISINVWPDRFTYMFFFLLQARFLVTLNSRNHIRNLASIRGTTSTSEPGYYSMSGFTSTPDTSAANSQAQKSTNGGPIAIQIDTTRVMQQDLKDTTTRGGRFNSDEELKGISAV</sequence>
<evidence type="ECO:0000256" key="2">
    <source>
        <dbReference type="SAM" id="Phobius"/>
    </source>
</evidence>
<keyword evidence="2" id="KW-1133">Transmembrane helix</keyword>
<dbReference type="PANTHER" id="PTHR40465">
    <property type="entry name" value="CHROMOSOME 1, WHOLE GENOME SHOTGUN SEQUENCE"/>
    <property type="match status" value="1"/>
</dbReference>